<protein>
    <submittedName>
        <fullName evidence="7">Solute carrier family 35 member G1</fullName>
    </submittedName>
</protein>
<feature type="transmembrane region" description="Helical" evidence="5">
    <location>
        <begin position="284"/>
        <end position="302"/>
    </location>
</feature>
<evidence type="ECO:0000313" key="8">
    <source>
        <dbReference type="Proteomes" id="UP000887013"/>
    </source>
</evidence>
<feature type="transmembrane region" description="Helical" evidence="5">
    <location>
        <begin position="199"/>
        <end position="218"/>
    </location>
</feature>
<dbReference type="SUPFAM" id="SSF103481">
    <property type="entry name" value="Multidrug resistance efflux transporter EmrE"/>
    <property type="match status" value="2"/>
</dbReference>
<gene>
    <name evidence="7" type="primary">SLC35G1</name>
    <name evidence="7" type="ORF">NPIL_56901</name>
</gene>
<comment type="caution">
    <text evidence="7">The sequence shown here is derived from an EMBL/GenBank/DDBJ whole genome shotgun (WGS) entry which is preliminary data.</text>
</comment>
<keyword evidence="4 5" id="KW-0472">Membrane</keyword>
<dbReference type="AlphaFoldDB" id="A0A8X6T755"/>
<evidence type="ECO:0000256" key="2">
    <source>
        <dbReference type="ARBA" id="ARBA00022692"/>
    </source>
</evidence>
<feature type="transmembrane region" description="Helical" evidence="5">
    <location>
        <begin position="128"/>
        <end position="147"/>
    </location>
</feature>
<dbReference type="Pfam" id="PF00892">
    <property type="entry name" value="EamA"/>
    <property type="match status" value="1"/>
</dbReference>
<evidence type="ECO:0000256" key="1">
    <source>
        <dbReference type="ARBA" id="ARBA00004141"/>
    </source>
</evidence>
<evidence type="ECO:0000256" key="4">
    <source>
        <dbReference type="ARBA" id="ARBA00023136"/>
    </source>
</evidence>
<evidence type="ECO:0000256" key="5">
    <source>
        <dbReference type="SAM" id="Phobius"/>
    </source>
</evidence>
<keyword evidence="8" id="KW-1185">Reference proteome</keyword>
<comment type="subcellular location">
    <subcellularLocation>
        <location evidence="1">Membrane</location>
        <topology evidence="1">Multi-pass membrane protein</topology>
    </subcellularLocation>
</comment>
<evidence type="ECO:0000256" key="3">
    <source>
        <dbReference type="ARBA" id="ARBA00022989"/>
    </source>
</evidence>
<dbReference type="InterPro" id="IPR000620">
    <property type="entry name" value="EamA_dom"/>
</dbReference>
<dbReference type="PANTHER" id="PTHR22911">
    <property type="entry name" value="ACYL-MALONYL CONDENSING ENZYME-RELATED"/>
    <property type="match status" value="1"/>
</dbReference>
<keyword evidence="3 5" id="KW-1133">Transmembrane helix</keyword>
<dbReference type="GO" id="GO:0016020">
    <property type="term" value="C:membrane"/>
    <property type="evidence" value="ECO:0007669"/>
    <property type="project" value="UniProtKB-SubCell"/>
</dbReference>
<dbReference type="InterPro" id="IPR037185">
    <property type="entry name" value="EmrE-like"/>
</dbReference>
<dbReference type="OrthoDB" id="306876at2759"/>
<feature type="domain" description="EamA" evidence="6">
    <location>
        <begin position="17"/>
        <end position="148"/>
    </location>
</feature>
<dbReference type="PANTHER" id="PTHR22911:SF6">
    <property type="entry name" value="SOLUTE CARRIER FAMILY 35 MEMBER G1"/>
    <property type="match status" value="1"/>
</dbReference>
<sequence length="311" mass="34603">MKFKTENHVTGLLSLYRGIFLAALSSVFFSICAVIVKEFSNIYPGQLAVHRFTGILLISLPIVIYKKEPFLRKPKEHWFLFLRSLAGSTNLYLNFMAYRYLPLGEASVIIFSVPVFVPILAKIFLQEPCGMVQAVPALLTVIGLAIMSENSLEFADSYPSGTNQQRLVGLGSAFASVILGSIIFIILRKLKEVDSTVVLFNFAWFGIFETALLTFIFGEFTPFACGYQPVFVAGFGIFSFLGQFLMTSATRREQAAVVATVRSATDIIVSFIWQFVFFRNVPNASSIFGGVLVSFSMILISFQKWKEASNS</sequence>
<feature type="transmembrane region" description="Helical" evidence="5">
    <location>
        <begin position="48"/>
        <end position="65"/>
    </location>
</feature>
<feature type="transmembrane region" description="Helical" evidence="5">
    <location>
        <begin position="101"/>
        <end position="121"/>
    </location>
</feature>
<organism evidence="7 8">
    <name type="scientific">Nephila pilipes</name>
    <name type="common">Giant wood spider</name>
    <name type="synonym">Nephila maculata</name>
    <dbReference type="NCBI Taxonomy" id="299642"/>
    <lineage>
        <taxon>Eukaryota</taxon>
        <taxon>Metazoa</taxon>
        <taxon>Ecdysozoa</taxon>
        <taxon>Arthropoda</taxon>
        <taxon>Chelicerata</taxon>
        <taxon>Arachnida</taxon>
        <taxon>Araneae</taxon>
        <taxon>Araneomorphae</taxon>
        <taxon>Entelegynae</taxon>
        <taxon>Araneoidea</taxon>
        <taxon>Nephilidae</taxon>
        <taxon>Nephila</taxon>
    </lineage>
</organism>
<name>A0A8X6T755_NEPPI</name>
<dbReference type="EMBL" id="BMAW01003541">
    <property type="protein sequence ID" value="GFS84169.1"/>
    <property type="molecule type" value="Genomic_DNA"/>
</dbReference>
<feature type="transmembrane region" description="Helical" evidence="5">
    <location>
        <begin position="230"/>
        <end position="249"/>
    </location>
</feature>
<dbReference type="Proteomes" id="UP000887013">
    <property type="component" value="Unassembled WGS sequence"/>
</dbReference>
<evidence type="ECO:0000259" key="6">
    <source>
        <dbReference type="Pfam" id="PF00892"/>
    </source>
</evidence>
<feature type="transmembrane region" description="Helical" evidence="5">
    <location>
        <begin position="256"/>
        <end position="278"/>
    </location>
</feature>
<feature type="transmembrane region" description="Helical" evidence="5">
    <location>
        <begin position="167"/>
        <end position="187"/>
    </location>
</feature>
<feature type="transmembrane region" description="Helical" evidence="5">
    <location>
        <begin position="12"/>
        <end position="36"/>
    </location>
</feature>
<accession>A0A8X6T755</accession>
<reference evidence="7" key="1">
    <citation type="submission" date="2020-08" db="EMBL/GenBank/DDBJ databases">
        <title>Multicomponent nature underlies the extraordinary mechanical properties of spider dragline silk.</title>
        <authorList>
            <person name="Kono N."/>
            <person name="Nakamura H."/>
            <person name="Mori M."/>
            <person name="Yoshida Y."/>
            <person name="Ohtoshi R."/>
            <person name="Malay A.D."/>
            <person name="Moran D.A.P."/>
            <person name="Tomita M."/>
            <person name="Numata K."/>
            <person name="Arakawa K."/>
        </authorList>
    </citation>
    <scope>NUCLEOTIDE SEQUENCE</scope>
</reference>
<evidence type="ECO:0000313" key="7">
    <source>
        <dbReference type="EMBL" id="GFS84169.1"/>
    </source>
</evidence>
<proteinExistence type="predicted"/>
<keyword evidence="2 5" id="KW-0812">Transmembrane</keyword>